<accession>A0A8T2V4A4</accession>
<feature type="transmembrane region" description="Helical" evidence="1">
    <location>
        <begin position="50"/>
        <end position="75"/>
    </location>
</feature>
<organism evidence="2 3">
    <name type="scientific">Ceratopteris richardii</name>
    <name type="common">Triangle waterfern</name>
    <dbReference type="NCBI Taxonomy" id="49495"/>
    <lineage>
        <taxon>Eukaryota</taxon>
        <taxon>Viridiplantae</taxon>
        <taxon>Streptophyta</taxon>
        <taxon>Embryophyta</taxon>
        <taxon>Tracheophyta</taxon>
        <taxon>Polypodiopsida</taxon>
        <taxon>Polypodiidae</taxon>
        <taxon>Polypodiales</taxon>
        <taxon>Pteridineae</taxon>
        <taxon>Pteridaceae</taxon>
        <taxon>Parkerioideae</taxon>
        <taxon>Ceratopteris</taxon>
    </lineage>
</organism>
<keyword evidence="1" id="KW-0812">Transmembrane</keyword>
<evidence type="ECO:0000313" key="3">
    <source>
        <dbReference type="Proteomes" id="UP000825935"/>
    </source>
</evidence>
<evidence type="ECO:0000313" key="2">
    <source>
        <dbReference type="EMBL" id="KAH7440664.1"/>
    </source>
</evidence>
<gene>
    <name evidence="2" type="ORF">KP509_03G004300</name>
</gene>
<evidence type="ECO:0000256" key="1">
    <source>
        <dbReference type="SAM" id="Phobius"/>
    </source>
</evidence>
<keyword evidence="1" id="KW-1133">Transmembrane helix</keyword>
<dbReference type="AlphaFoldDB" id="A0A8T2V4A4"/>
<reference evidence="2" key="1">
    <citation type="submission" date="2021-08" db="EMBL/GenBank/DDBJ databases">
        <title>WGS assembly of Ceratopteris richardii.</title>
        <authorList>
            <person name="Marchant D.B."/>
            <person name="Chen G."/>
            <person name="Jenkins J."/>
            <person name="Shu S."/>
            <person name="Leebens-Mack J."/>
            <person name="Grimwood J."/>
            <person name="Schmutz J."/>
            <person name="Soltis P."/>
            <person name="Soltis D."/>
            <person name="Chen Z.-H."/>
        </authorList>
    </citation>
    <scope>NUCLEOTIDE SEQUENCE</scope>
    <source>
        <strain evidence="2">Whitten #5841</strain>
        <tissue evidence="2">Leaf</tissue>
    </source>
</reference>
<sequence>MKGLIWKPLPRYVLSEYGDVHSEILPLRVRSRGGSILQYKCMIFVPQARYLYLACCVCVCLSLSLSCAPAVYGLIPLPRGQLSCRLYLQKIMDLAKRRKAKIRRADGNIECCLSCIEVLRQISVKRDVLTCQTNNICQGTPEGI</sequence>
<dbReference type="EMBL" id="CM035408">
    <property type="protein sequence ID" value="KAH7440664.1"/>
    <property type="molecule type" value="Genomic_DNA"/>
</dbReference>
<keyword evidence="1" id="KW-0472">Membrane</keyword>
<protein>
    <submittedName>
        <fullName evidence="2">Uncharacterized protein</fullName>
    </submittedName>
</protein>
<dbReference type="Proteomes" id="UP000825935">
    <property type="component" value="Chromosome 3"/>
</dbReference>
<keyword evidence="3" id="KW-1185">Reference proteome</keyword>
<comment type="caution">
    <text evidence="2">The sequence shown here is derived from an EMBL/GenBank/DDBJ whole genome shotgun (WGS) entry which is preliminary data.</text>
</comment>
<proteinExistence type="predicted"/>
<name>A0A8T2V4A4_CERRI</name>